<dbReference type="GO" id="GO:0016301">
    <property type="term" value="F:kinase activity"/>
    <property type="evidence" value="ECO:0007669"/>
    <property type="project" value="UniProtKB-KW"/>
</dbReference>
<name>A0ABS0BYT4_9GAMM</name>
<keyword evidence="4 7" id="KW-0418">Kinase</keyword>
<organism evidence="7 8">
    <name type="scientific">Thiomicrorhabdus heinhorstiae</name>
    <dbReference type="NCBI Taxonomy" id="2748010"/>
    <lineage>
        <taxon>Bacteria</taxon>
        <taxon>Pseudomonadati</taxon>
        <taxon>Pseudomonadota</taxon>
        <taxon>Gammaproteobacteria</taxon>
        <taxon>Thiotrichales</taxon>
        <taxon>Piscirickettsiaceae</taxon>
        <taxon>Thiomicrorhabdus</taxon>
    </lineage>
</organism>
<dbReference type="PANTHER" id="PTHR43085:SF1">
    <property type="entry name" value="PSEUDOURIDINE KINASE-RELATED"/>
    <property type="match status" value="1"/>
</dbReference>
<dbReference type="InterPro" id="IPR029056">
    <property type="entry name" value="Ribokinase-like"/>
</dbReference>
<evidence type="ECO:0000256" key="5">
    <source>
        <dbReference type="ARBA" id="ARBA00022840"/>
    </source>
</evidence>
<dbReference type="SUPFAM" id="SSF53613">
    <property type="entry name" value="Ribokinase-like"/>
    <property type="match status" value="1"/>
</dbReference>
<sequence length="289" mass="32389">MSESGITIFGEVLFDCFPNGEQILGGAPFNICWHLQAFGDKPVFISRVGEDSLGAAIIKKAADWGIATENIQIDQSHPTGRVEVALIDNEPHYEITPDSAYDFICSEEVILEQPRGILYHGSLALRSDYAREQFDRMVSAGDWAIFLDVNLRAPWWTKEALFTWLERVRWAKLNIDELHQLGFAESDVRMAMQAFRKRFACEQVIVTLGEEGVAVLTPDGFYRQTPQALDQFVDTVGAGDAFTAVYIHGLLQNWPIEEVLFRAQSFAGRVIGLRGATCDDMHFYAGMAD</sequence>
<evidence type="ECO:0000313" key="8">
    <source>
        <dbReference type="Proteomes" id="UP001193680"/>
    </source>
</evidence>
<accession>A0ABS0BYT4</accession>
<dbReference type="InterPro" id="IPR050306">
    <property type="entry name" value="PfkB_Carbo_kinase"/>
</dbReference>
<proteinExistence type="inferred from homology"/>
<dbReference type="InterPro" id="IPR011611">
    <property type="entry name" value="PfkB_dom"/>
</dbReference>
<dbReference type="Proteomes" id="UP001193680">
    <property type="component" value="Unassembled WGS sequence"/>
</dbReference>
<keyword evidence="5" id="KW-0067">ATP-binding</keyword>
<evidence type="ECO:0000256" key="4">
    <source>
        <dbReference type="ARBA" id="ARBA00022777"/>
    </source>
</evidence>
<evidence type="ECO:0000256" key="1">
    <source>
        <dbReference type="ARBA" id="ARBA00010688"/>
    </source>
</evidence>
<keyword evidence="3" id="KW-0547">Nucleotide-binding</keyword>
<comment type="caution">
    <text evidence="7">The sequence shown here is derived from an EMBL/GenBank/DDBJ whole genome shotgun (WGS) entry which is preliminary data.</text>
</comment>
<dbReference type="Pfam" id="PF00294">
    <property type="entry name" value="PfkB"/>
    <property type="match status" value="1"/>
</dbReference>
<feature type="domain" description="Carbohydrate kinase PfkB" evidence="6">
    <location>
        <begin position="20"/>
        <end position="277"/>
    </location>
</feature>
<comment type="similarity">
    <text evidence="1">Belongs to the carbohydrate kinase PfkB family.</text>
</comment>
<keyword evidence="2" id="KW-0808">Transferase</keyword>
<dbReference type="RefSeq" id="WP_185979096.1">
    <property type="nucleotide sequence ID" value="NZ_JACBGI020000033.1"/>
</dbReference>
<dbReference type="PANTHER" id="PTHR43085">
    <property type="entry name" value="HEXOKINASE FAMILY MEMBER"/>
    <property type="match status" value="1"/>
</dbReference>
<gene>
    <name evidence="7" type="ORF">H8792_011415</name>
</gene>
<dbReference type="EMBL" id="JACBGI020000033">
    <property type="protein sequence ID" value="MBF6058953.1"/>
    <property type="molecule type" value="Genomic_DNA"/>
</dbReference>
<protein>
    <submittedName>
        <fullName evidence="7">Carbohydrate kinase</fullName>
    </submittedName>
</protein>
<dbReference type="Gene3D" id="3.40.1190.20">
    <property type="match status" value="1"/>
</dbReference>
<evidence type="ECO:0000256" key="3">
    <source>
        <dbReference type="ARBA" id="ARBA00022741"/>
    </source>
</evidence>
<reference evidence="7 8" key="2">
    <citation type="submission" date="2020-11" db="EMBL/GenBank/DDBJ databases">
        <title>Sulfur oxidizing isolate from Hospital Hole Sinkhole.</title>
        <authorList>
            <person name="Scott K.M."/>
        </authorList>
    </citation>
    <scope>NUCLEOTIDE SEQUENCE [LARGE SCALE GENOMIC DNA]</scope>
    <source>
        <strain evidence="7 8">HH1</strain>
    </source>
</reference>
<evidence type="ECO:0000313" key="7">
    <source>
        <dbReference type="EMBL" id="MBF6058953.1"/>
    </source>
</evidence>
<evidence type="ECO:0000256" key="2">
    <source>
        <dbReference type="ARBA" id="ARBA00022679"/>
    </source>
</evidence>
<reference evidence="7 8" key="1">
    <citation type="submission" date="2020-06" db="EMBL/GenBank/DDBJ databases">
        <authorList>
            <person name="Scott K."/>
        </authorList>
    </citation>
    <scope>NUCLEOTIDE SEQUENCE [LARGE SCALE GENOMIC DNA]</scope>
    <source>
        <strain evidence="7 8">HH1</strain>
    </source>
</reference>
<keyword evidence="8" id="KW-1185">Reference proteome</keyword>
<evidence type="ECO:0000259" key="6">
    <source>
        <dbReference type="Pfam" id="PF00294"/>
    </source>
</evidence>